<dbReference type="InterPro" id="IPR000477">
    <property type="entry name" value="RT_dom"/>
</dbReference>
<dbReference type="EnsemblPlants" id="AET2Gv20325100.1">
    <property type="protein sequence ID" value="AET2Gv20325100.1"/>
    <property type="gene ID" value="AET2Gv20325100"/>
</dbReference>
<dbReference type="PANTHER" id="PTHR33116:SF86">
    <property type="entry name" value="REVERSE TRANSCRIPTASE DOMAIN-CONTAINING PROTEIN"/>
    <property type="match status" value="1"/>
</dbReference>
<proteinExistence type="predicted"/>
<reference evidence="2" key="5">
    <citation type="journal article" date="2021" name="G3 (Bethesda)">
        <title>Aegilops tauschii genome assembly Aet v5.0 features greater sequence contiguity and improved annotation.</title>
        <authorList>
            <person name="Wang L."/>
            <person name="Zhu T."/>
            <person name="Rodriguez J.C."/>
            <person name="Deal K.R."/>
            <person name="Dubcovsky J."/>
            <person name="McGuire P.E."/>
            <person name="Lux T."/>
            <person name="Spannagl M."/>
            <person name="Mayer K.F.X."/>
            <person name="Baldrich P."/>
            <person name="Meyers B.C."/>
            <person name="Huo N."/>
            <person name="Gu Y.Q."/>
            <person name="Zhou H."/>
            <person name="Devos K.M."/>
            <person name="Bennetzen J.L."/>
            <person name="Unver T."/>
            <person name="Budak H."/>
            <person name="Gulick P.J."/>
            <person name="Galiba G."/>
            <person name="Kalapos B."/>
            <person name="Nelson D.R."/>
            <person name="Li P."/>
            <person name="You F.M."/>
            <person name="Luo M.C."/>
            <person name="Dvorak J."/>
        </authorList>
    </citation>
    <scope>NUCLEOTIDE SEQUENCE [LARGE SCALE GENOMIC DNA]</scope>
    <source>
        <strain evidence="2">cv. AL8/78</strain>
    </source>
</reference>
<protein>
    <recommendedName>
        <fullName evidence="1">Reverse transcriptase domain-containing protein</fullName>
    </recommendedName>
</protein>
<feature type="domain" description="Reverse transcriptase" evidence="1">
    <location>
        <begin position="1"/>
        <end position="131"/>
    </location>
</feature>
<dbReference type="Proteomes" id="UP000015105">
    <property type="component" value="Chromosome 2D"/>
</dbReference>
<dbReference type="Gramene" id="AET2Gv20325100.1">
    <property type="protein sequence ID" value="AET2Gv20325100.1"/>
    <property type="gene ID" value="AET2Gv20325100"/>
</dbReference>
<keyword evidence="3" id="KW-1185">Reference proteome</keyword>
<dbReference type="AlphaFoldDB" id="A0A453B0Q1"/>
<dbReference type="Pfam" id="PF00078">
    <property type="entry name" value="RVT_1"/>
    <property type="match status" value="1"/>
</dbReference>
<reference evidence="3" key="1">
    <citation type="journal article" date="2014" name="Science">
        <title>Ancient hybridizations among the ancestral genomes of bread wheat.</title>
        <authorList>
            <consortium name="International Wheat Genome Sequencing Consortium,"/>
            <person name="Marcussen T."/>
            <person name="Sandve S.R."/>
            <person name="Heier L."/>
            <person name="Spannagl M."/>
            <person name="Pfeifer M."/>
            <person name="Jakobsen K.S."/>
            <person name="Wulff B.B."/>
            <person name="Steuernagel B."/>
            <person name="Mayer K.F."/>
            <person name="Olsen O.A."/>
        </authorList>
    </citation>
    <scope>NUCLEOTIDE SEQUENCE [LARGE SCALE GENOMIC DNA]</scope>
    <source>
        <strain evidence="3">cv. AL8/78</strain>
    </source>
</reference>
<reference evidence="3" key="2">
    <citation type="journal article" date="2017" name="Nat. Plants">
        <title>The Aegilops tauschii genome reveals multiple impacts of transposons.</title>
        <authorList>
            <person name="Zhao G."/>
            <person name="Zou C."/>
            <person name="Li K."/>
            <person name="Wang K."/>
            <person name="Li T."/>
            <person name="Gao L."/>
            <person name="Zhang X."/>
            <person name="Wang H."/>
            <person name="Yang Z."/>
            <person name="Liu X."/>
            <person name="Jiang W."/>
            <person name="Mao L."/>
            <person name="Kong X."/>
            <person name="Jiao Y."/>
            <person name="Jia J."/>
        </authorList>
    </citation>
    <scope>NUCLEOTIDE SEQUENCE [LARGE SCALE GENOMIC DNA]</scope>
    <source>
        <strain evidence="3">cv. AL8/78</strain>
    </source>
</reference>
<dbReference type="PROSITE" id="PS50878">
    <property type="entry name" value="RT_POL"/>
    <property type="match status" value="1"/>
</dbReference>
<evidence type="ECO:0000313" key="3">
    <source>
        <dbReference type="Proteomes" id="UP000015105"/>
    </source>
</evidence>
<name>A0A453B0Q1_AEGTS</name>
<reference evidence="2" key="3">
    <citation type="journal article" date="2017" name="Nature">
        <title>Genome sequence of the progenitor of the wheat D genome Aegilops tauschii.</title>
        <authorList>
            <person name="Luo M.C."/>
            <person name="Gu Y.Q."/>
            <person name="Puiu D."/>
            <person name="Wang H."/>
            <person name="Twardziok S.O."/>
            <person name="Deal K.R."/>
            <person name="Huo N."/>
            <person name="Zhu T."/>
            <person name="Wang L."/>
            <person name="Wang Y."/>
            <person name="McGuire P.E."/>
            <person name="Liu S."/>
            <person name="Long H."/>
            <person name="Ramasamy R.K."/>
            <person name="Rodriguez J.C."/>
            <person name="Van S.L."/>
            <person name="Yuan L."/>
            <person name="Wang Z."/>
            <person name="Xia Z."/>
            <person name="Xiao L."/>
            <person name="Anderson O.D."/>
            <person name="Ouyang S."/>
            <person name="Liang Y."/>
            <person name="Zimin A.V."/>
            <person name="Pertea G."/>
            <person name="Qi P."/>
            <person name="Bennetzen J.L."/>
            <person name="Dai X."/>
            <person name="Dawson M.W."/>
            <person name="Muller H.G."/>
            <person name="Kugler K."/>
            <person name="Rivarola-Duarte L."/>
            <person name="Spannagl M."/>
            <person name="Mayer K.F.X."/>
            <person name="Lu F.H."/>
            <person name="Bevan M.W."/>
            <person name="Leroy P."/>
            <person name="Li P."/>
            <person name="You F.M."/>
            <person name="Sun Q."/>
            <person name="Liu Z."/>
            <person name="Lyons E."/>
            <person name="Wicker T."/>
            <person name="Salzberg S.L."/>
            <person name="Devos K.M."/>
            <person name="Dvorak J."/>
        </authorList>
    </citation>
    <scope>NUCLEOTIDE SEQUENCE [LARGE SCALE GENOMIC DNA]</scope>
    <source>
        <strain evidence="2">cv. AL8/78</strain>
    </source>
</reference>
<dbReference type="STRING" id="200361.A0A453B0Q1"/>
<reference evidence="2" key="4">
    <citation type="submission" date="2019-03" db="UniProtKB">
        <authorList>
            <consortium name="EnsemblPlants"/>
        </authorList>
    </citation>
    <scope>IDENTIFICATION</scope>
</reference>
<sequence length="216" mass="24005">IILKLKRGLRQGDPLSPYLFLLCSEGLTSLLAREQEIGGLEGVRVCRNAPPISHLLFADDSLILMKADSHNASTLQRVLDTYCSSSGQLVSNAKSSTFFSPNTSVHTRENVCRELNIVTEALSDTYLGLPTMVGVDRSDCFHHLVDKVCQRLKGWKEKTLSMQGKEILVKSIAHAIPSYAMSVFKLPKGICKAITDEISGFWVGDNEEKNKMQTWF</sequence>
<evidence type="ECO:0000259" key="1">
    <source>
        <dbReference type="PROSITE" id="PS50878"/>
    </source>
</evidence>
<dbReference type="PANTHER" id="PTHR33116">
    <property type="entry name" value="REVERSE TRANSCRIPTASE ZINC-BINDING DOMAIN-CONTAINING PROTEIN-RELATED-RELATED"/>
    <property type="match status" value="1"/>
</dbReference>
<evidence type="ECO:0000313" key="2">
    <source>
        <dbReference type="EnsemblPlants" id="AET2Gv20325100.1"/>
    </source>
</evidence>
<organism evidence="2 3">
    <name type="scientific">Aegilops tauschii subsp. strangulata</name>
    <name type="common">Goatgrass</name>
    <dbReference type="NCBI Taxonomy" id="200361"/>
    <lineage>
        <taxon>Eukaryota</taxon>
        <taxon>Viridiplantae</taxon>
        <taxon>Streptophyta</taxon>
        <taxon>Embryophyta</taxon>
        <taxon>Tracheophyta</taxon>
        <taxon>Spermatophyta</taxon>
        <taxon>Magnoliopsida</taxon>
        <taxon>Liliopsida</taxon>
        <taxon>Poales</taxon>
        <taxon>Poaceae</taxon>
        <taxon>BOP clade</taxon>
        <taxon>Pooideae</taxon>
        <taxon>Triticodae</taxon>
        <taxon>Triticeae</taxon>
        <taxon>Triticinae</taxon>
        <taxon>Aegilops</taxon>
    </lineage>
</organism>
<accession>A0A453B0Q1</accession>